<evidence type="ECO:0000313" key="2">
    <source>
        <dbReference type="EMBL" id="KAA8912122.1"/>
    </source>
</evidence>
<feature type="compositionally biased region" description="Acidic residues" evidence="1">
    <location>
        <begin position="48"/>
        <end position="59"/>
    </location>
</feature>
<feature type="region of interest" description="Disordered" evidence="1">
    <location>
        <begin position="1"/>
        <end position="63"/>
    </location>
</feature>
<feature type="compositionally biased region" description="Polar residues" evidence="1">
    <location>
        <begin position="633"/>
        <end position="646"/>
    </location>
</feature>
<reference evidence="2 3" key="1">
    <citation type="submission" date="2019-09" db="EMBL/GenBank/DDBJ databases">
        <title>Draft genome of the ectomycorrhizal ascomycete Sphaerosporella brunnea.</title>
        <authorList>
            <consortium name="DOE Joint Genome Institute"/>
            <person name="Benucci G.M."/>
            <person name="Marozzi G."/>
            <person name="Antonielli L."/>
            <person name="Sanchez S."/>
            <person name="Marco P."/>
            <person name="Wang X."/>
            <person name="Falini L.B."/>
            <person name="Barry K."/>
            <person name="Haridas S."/>
            <person name="Lipzen A."/>
            <person name="Labutti K."/>
            <person name="Grigoriev I.V."/>
            <person name="Murat C."/>
            <person name="Martin F."/>
            <person name="Albertini E."/>
            <person name="Donnini D."/>
            <person name="Bonito G."/>
        </authorList>
    </citation>
    <scope>NUCLEOTIDE SEQUENCE [LARGE SCALE GENOMIC DNA]</scope>
    <source>
        <strain evidence="2 3">Sb_GMNB300</strain>
    </source>
</reference>
<dbReference type="Proteomes" id="UP000326924">
    <property type="component" value="Unassembled WGS sequence"/>
</dbReference>
<dbReference type="AlphaFoldDB" id="A0A5J5F6P1"/>
<protein>
    <submittedName>
        <fullName evidence="2">Uncharacterized protein</fullName>
    </submittedName>
</protein>
<feature type="compositionally biased region" description="Basic and acidic residues" evidence="1">
    <location>
        <begin position="574"/>
        <end position="585"/>
    </location>
</feature>
<accession>A0A5J5F6P1</accession>
<feature type="compositionally biased region" description="Basic and acidic residues" evidence="1">
    <location>
        <begin position="32"/>
        <end position="47"/>
    </location>
</feature>
<evidence type="ECO:0000256" key="1">
    <source>
        <dbReference type="SAM" id="MobiDB-lite"/>
    </source>
</evidence>
<dbReference type="InParanoid" id="A0A5J5F6P1"/>
<feature type="region of interest" description="Disordered" evidence="1">
    <location>
        <begin position="542"/>
        <end position="604"/>
    </location>
</feature>
<proteinExistence type="predicted"/>
<organism evidence="2 3">
    <name type="scientific">Sphaerosporella brunnea</name>
    <dbReference type="NCBI Taxonomy" id="1250544"/>
    <lineage>
        <taxon>Eukaryota</taxon>
        <taxon>Fungi</taxon>
        <taxon>Dikarya</taxon>
        <taxon>Ascomycota</taxon>
        <taxon>Pezizomycotina</taxon>
        <taxon>Pezizomycetes</taxon>
        <taxon>Pezizales</taxon>
        <taxon>Pyronemataceae</taxon>
        <taxon>Sphaerosporella</taxon>
    </lineage>
</organism>
<feature type="compositionally biased region" description="Basic and acidic residues" evidence="1">
    <location>
        <begin position="722"/>
        <end position="732"/>
    </location>
</feature>
<name>A0A5J5F6P1_9PEZI</name>
<keyword evidence="3" id="KW-1185">Reference proteome</keyword>
<dbReference type="EMBL" id="VXIS01000028">
    <property type="protein sequence ID" value="KAA8912122.1"/>
    <property type="molecule type" value="Genomic_DNA"/>
</dbReference>
<feature type="region of interest" description="Disordered" evidence="1">
    <location>
        <begin position="616"/>
        <end position="747"/>
    </location>
</feature>
<gene>
    <name evidence="2" type="ORF">FN846DRAFT_903867</name>
</gene>
<comment type="caution">
    <text evidence="2">The sequence shown here is derived from an EMBL/GenBank/DDBJ whole genome shotgun (WGS) entry which is preliminary data.</text>
</comment>
<evidence type="ECO:0000313" key="3">
    <source>
        <dbReference type="Proteomes" id="UP000326924"/>
    </source>
</evidence>
<sequence>MRPQKYPRNTTESAVSRNDPQRPQRRPMLPLEPRDWQTARLHEAFEHENDDDMSSDSDADWNQADLHPNERFVHARAPSDRDIDRTQVRYHEFARRSVNPDTWDYDSDLDAGDDSDVELPERPTWDDDVQDGQAYRIRDDDPIELMNCWTAAGQVRFNAKMDQKRLMKVLTRPKGTGFLQLPAEIFLEVAEHLDNGDYLNLCTALLVTIPRQQRYYRLAVFAAQFPRGPRSTTPHPDTRRTTAAALIAPNVVSARDTANAIIRTLFFRACGSDHNLWLVRKLVALYPLATLLPPPRMWCPRGTLQSSDACYAPHIPGNRRCICIVGAEFAPGLPVNPGYLHPVVGAVNMAVANDSLAILKFLLQLPLPPAPRPEPCTYFAAQAALWKIDIFYNPVHMAAAYARPEAMEILMQHPVRDMHREDPLVLAAYFQRRVGAHGEDRVRRCLQLLLSDGWERVADDHVEEVPGGVNYLLPPKPEFVELLVTCAPSVSAAERLVQTVLQRGYRFSRLKRDQLKNQLLGQKWQGLIDILNARATGKNNIRRGGFTPRLGLLPLPTHTHRPHQATTTTAPTGKPDKKQDDEIHASSRASILAPSTAEEEEQQFPRALIMSRQESFPRRAGGPSNLGGPSNFGGPSNLGSPSNFGGPSNLAGPQRILATPGQPGFKRLRGDSDDDADERPSAVSPAAGTEQTQRGKMARTGGERTAPIDLTRDDDGEGPIDLTRDEDGKDSYVEEVPVQRPTRPSPHILLDTFMGGVRGRKADSLARFKARLRDARFPSDGETRRLASINDGALTPRSSYVRTFFRWKVWHCFMRAKRGGDWGNCERAYDRLVVALPEYTNAWKAYAGILTTVLGLRFWLALAYKPPTLEVSWTLPTLRLYANHGAYSHGHPDY</sequence>
<feature type="compositionally biased region" description="Polar residues" evidence="1">
    <location>
        <begin position="7"/>
        <end position="18"/>
    </location>
</feature>